<dbReference type="PATRIC" id="fig|585524.9.peg.1648"/>
<proteinExistence type="predicted"/>
<dbReference type="Gene3D" id="3.40.190.10">
    <property type="entry name" value="Periplasmic binding protein-like II"/>
    <property type="match status" value="1"/>
</dbReference>
<evidence type="ECO:0008006" key="3">
    <source>
        <dbReference type="Google" id="ProtNLM"/>
    </source>
</evidence>
<accession>D4YUX8</accession>
<evidence type="ECO:0000313" key="1">
    <source>
        <dbReference type="EMBL" id="EFG55029.1"/>
    </source>
</evidence>
<name>D4YUX8_9LACO</name>
<protein>
    <recommendedName>
        <fullName evidence="3">Solute-binding protein family 3/N-terminal domain-containing protein</fullName>
    </recommendedName>
</protein>
<keyword evidence="2" id="KW-1185">Reference proteome</keyword>
<sequence>MLFSIFITPIAATPANAAEKKTVAQGTVLKRIKKTKQLVVGTSADYPPLEFTASENGKTKERGFFTDLLPSKR</sequence>
<reference evidence="1 2" key="1">
    <citation type="submission" date="2010-04" db="EMBL/GenBank/DDBJ databases">
        <authorList>
            <person name="Muzny D."/>
            <person name="Qin X."/>
            <person name="Deng J."/>
            <person name="Jiang H."/>
            <person name="Liu Y."/>
            <person name="Qu J."/>
            <person name="Song X.-Z."/>
            <person name="Zhang L."/>
            <person name="Thornton R."/>
            <person name="Coyle M."/>
            <person name="Francisco L."/>
            <person name="Jackson L."/>
            <person name="Javaid M."/>
            <person name="Korchina V."/>
            <person name="Kovar C."/>
            <person name="Mata R."/>
            <person name="Mathew T."/>
            <person name="Ngo R."/>
            <person name="Nguyen L."/>
            <person name="Nguyen N."/>
            <person name="Okwuonu G."/>
            <person name="Ongeri F."/>
            <person name="Pham C."/>
            <person name="Simmons D."/>
            <person name="Wilczek-Boney K."/>
            <person name="Hale W."/>
            <person name="Jakkamsetti A."/>
            <person name="Pham P."/>
            <person name="Ruth R."/>
            <person name="San Lucas F."/>
            <person name="Warren J."/>
            <person name="Zhang J."/>
            <person name="Zhao Z."/>
            <person name="Zhou C."/>
            <person name="Zhu D."/>
            <person name="Lee S."/>
            <person name="Bess C."/>
            <person name="Blankenburg K."/>
            <person name="Forbes L."/>
            <person name="Fu Q."/>
            <person name="Gubbala S."/>
            <person name="Hirani K."/>
            <person name="Jayaseelan J.C."/>
            <person name="Lara F."/>
            <person name="Munidasa M."/>
            <person name="Palculict T."/>
            <person name="Patil S."/>
            <person name="Pu L.-L."/>
            <person name="Saada N."/>
            <person name="Tang L."/>
            <person name="Weissenberger G."/>
            <person name="Zhu Y."/>
            <person name="Hemphill L."/>
            <person name="Shang Y."/>
            <person name="Youmans B."/>
            <person name="Ayvaz T."/>
            <person name="Ross M."/>
            <person name="Santibanez J."/>
            <person name="Aqrawi P."/>
            <person name="Gross S."/>
            <person name="Joshi V."/>
            <person name="Fowler G."/>
            <person name="Nazareth L."/>
            <person name="Reid J."/>
            <person name="Worley K."/>
            <person name="Petrosino J."/>
            <person name="Highlander S."/>
            <person name="Gibbs R."/>
        </authorList>
    </citation>
    <scope>NUCLEOTIDE SEQUENCE [LARGE SCALE GENOMIC DNA]</scope>
    <source>
        <strain evidence="1 2">DSM 11664</strain>
    </source>
</reference>
<dbReference type="SUPFAM" id="SSF53850">
    <property type="entry name" value="Periplasmic binding protein-like II"/>
    <property type="match status" value="1"/>
</dbReference>
<dbReference type="Proteomes" id="UP000004069">
    <property type="component" value="Unassembled WGS sequence"/>
</dbReference>
<comment type="caution">
    <text evidence="1">The sequence shown here is derived from an EMBL/GenBank/DDBJ whole genome shotgun (WGS) entry which is preliminary data.</text>
</comment>
<evidence type="ECO:0000313" key="2">
    <source>
        <dbReference type="Proteomes" id="UP000004069"/>
    </source>
</evidence>
<dbReference type="AlphaFoldDB" id="D4YUX8"/>
<dbReference type="EMBL" id="ADNY01000055">
    <property type="protein sequence ID" value="EFG55029.1"/>
    <property type="molecule type" value="Genomic_DNA"/>
</dbReference>
<gene>
    <name evidence="1" type="ORF">HMPREF0493_1339</name>
</gene>
<organism evidence="1 2">
    <name type="scientific">Lactobacillus amylolyticus DSM 11664</name>
    <dbReference type="NCBI Taxonomy" id="585524"/>
    <lineage>
        <taxon>Bacteria</taxon>
        <taxon>Bacillati</taxon>
        <taxon>Bacillota</taxon>
        <taxon>Bacilli</taxon>
        <taxon>Lactobacillales</taxon>
        <taxon>Lactobacillaceae</taxon>
        <taxon>Lactobacillus</taxon>
    </lineage>
</organism>